<dbReference type="RefSeq" id="WP_173132253.1">
    <property type="nucleotide sequence ID" value="NZ_JABRWJ010000011.1"/>
</dbReference>
<feature type="domain" description="DNA-binding protein H-NS-like C-terminal" evidence="5">
    <location>
        <begin position="127"/>
        <end position="167"/>
    </location>
</feature>
<evidence type="ECO:0000256" key="3">
    <source>
        <dbReference type="ARBA" id="ARBA00022490"/>
    </source>
</evidence>
<evidence type="ECO:0000256" key="1">
    <source>
        <dbReference type="ARBA" id="ARBA00004453"/>
    </source>
</evidence>
<keyword evidence="3" id="KW-0963">Cytoplasm</keyword>
<dbReference type="SUPFAM" id="SSF81273">
    <property type="entry name" value="H-NS histone-like proteins"/>
    <property type="match status" value="2"/>
</dbReference>
<reference evidence="6 7" key="1">
    <citation type="submission" date="2020-05" db="EMBL/GenBank/DDBJ databases">
        <title>Aquincola sp. isolate from soil.</title>
        <authorList>
            <person name="Han J."/>
            <person name="Kim D.-U."/>
        </authorList>
    </citation>
    <scope>NUCLEOTIDE SEQUENCE [LARGE SCALE GENOMIC DNA]</scope>
    <source>
        <strain evidence="6 7">S2</strain>
    </source>
</reference>
<dbReference type="SMART" id="SM00528">
    <property type="entry name" value="HNS"/>
    <property type="match status" value="2"/>
</dbReference>
<evidence type="ECO:0000259" key="5">
    <source>
        <dbReference type="SMART" id="SM00528"/>
    </source>
</evidence>
<comment type="caution">
    <text evidence="6">The sequence shown here is derived from an EMBL/GenBank/DDBJ whole genome shotgun (WGS) entry which is preliminary data.</text>
</comment>
<name>A0ABX2ES17_9BURK</name>
<gene>
    <name evidence="6" type="ORF">HLB44_30445</name>
</gene>
<dbReference type="PANTHER" id="PTHR38097">
    <property type="match status" value="1"/>
</dbReference>
<dbReference type="EMBL" id="JABRWJ010000011">
    <property type="protein sequence ID" value="NRF71317.1"/>
    <property type="molecule type" value="Genomic_DNA"/>
</dbReference>
<evidence type="ECO:0000256" key="2">
    <source>
        <dbReference type="ARBA" id="ARBA00010610"/>
    </source>
</evidence>
<evidence type="ECO:0000313" key="6">
    <source>
        <dbReference type="EMBL" id="NRF71317.1"/>
    </source>
</evidence>
<feature type="domain" description="DNA-binding protein H-NS-like C-terminal" evidence="5">
    <location>
        <begin position="64"/>
        <end position="104"/>
    </location>
</feature>
<sequence length="169" mass="17733">MSTYRNLTAEIARLQAQADKLRDAEKAGVIGRIREAISVYGISADDLGLSKSAKGGAVRGAAVTQAPQFGVAKYRDPATGKTWTGRGKPPAWIAGAKDRSAFLIASAKSNGAEPAVVAKGRGRRSAAAAKTVGEPKYRDAATGKTWTGRGKPPLWIAGVEDRTPYLIKP</sequence>
<organism evidence="6 7">
    <name type="scientific">Pseudaquabacterium terrae</name>
    <dbReference type="NCBI Taxonomy" id="2732868"/>
    <lineage>
        <taxon>Bacteria</taxon>
        <taxon>Pseudomonadati</taxon>
        <taxon>Pseudomonadota</taxon>
        <taxon>Betaproteobacteria</taxon>
        <taxon>Burkholderiales</taxon>
        <taxon>Sphaerotilaceae</taxon>
        <taxon>Pseudaquabacterium</taxon>
    </lineage>
</organism>
<dbReference type="Proteomes" id="UP000737171">
    <property type="component" value="Unassembled WGS sequence"/>
</dbReference>
<keyword evidence="7" id="KW-1185">Reference proteome</keyword>
<evidence type="ECO:0000256" key="4">
    <source>
        <dbReference type="ARBA" id="ARBA00023125"/>
    </source>
</evidence>
<protein>
    <submittedName>
        <fullName evidence="6">H-NS histone family protein</fullName>
    </submittedName>
</protein>
<dbReference type="Gene3D" id="4.10.430.30">
    <property type="match status" value="2"/>
</dbReference>
<comment type="subcellular location">
    <subcellularLocation>
        <location evidence="1">Cytoplasm</location>
        <location evidence="1">Nucleoid</location>
    </subcellularLocation>
</comment>
<proteinExistence type="inferred from homology"/>
<dbReference type="InterPro" id="IPR027444">
    <property type="entry name" value="H-NS_C_dom"/>
</dbReference>
<keyword evidence="4" id="KW-0238">DNA-binding</keyword>
<dbReference type="Pfam" id="PF00816">
    <property type="entry name" value="Histone_HNS"/>
    <property type="match status" value="2"/>
</dbReference>
<accession>A0ABX2ES17</accession>
<comment type="similarity">
    <text evidence="2">Belongs to the histone-like protein H-NS family.</text>
</comment>
<evidence type="ECO:0000313" key="7">
    <source>
        <dbReference type="Proteomes" id="UP000737171"/>
    </source>
</evidence>
<dbReference type="PANTHER" id="PTHR38097:SF2">
    <property type="entry name" value="DNA-BINDING PROTEIN STPA"/>
    <property type="match status" value="1"/>
</dbReference>